<organism evidence="1 2">
    <name type="scientific">Glutamicibacter creatinolyticus</name>
    <dbReference type="NCBI Taxonomy" id="162496"/>
    <lineage>
        <taxon>Bacteria</taxon>
        <taxon>Bacillati</taxon>
        <taxon>Actinomycetota</taxon>
        <taxon>Actinomycetes</taxon>
        <taxon>Micrococcales</taxon>
        <taxon>Micrococcaceae</taxon>
        <taxon>Glutamicibacter</taxon>
    </lineage>
</organism>
<dbReference type="RefSeq" id="WP_054821897.1">
    <property type="nucleotide sequence ID" value="NZ_CP034412.1"/>
</dbReference>
<sequence length="119" mass="12257">MGKEHTRKVLGTAALALLATVVTGCSMVEQQASEAVGQLTDAASKEFVRQACAPVQDGQLENSEIRVLTSMIGAIDGGGLPASIIDPLKELADRGDRTAPEKIANSLKQACTDAGAYSG</sequence>
<name>A0A5B7WYD4_9MICC</name>
<accession>A0A5B7WYD4</accession>
<dbReference type="EMBL" id="CP034412">
    <property type="protein sequence ID" value="QCY48415.1"/>
    <property type="molecule type" value="Genomic_DNA"/>
</dbReference>
<dbReference type="PROSITE" id="PS51257">
    <property type="entry name" value="PROKAR_LIPOPROTEIN"/>
    <property type="match status" value="1"/>
</dbReference>
<evidence type="ECO:0000313" key="1">
    <source>
        <dbReference type="EMBL" id="QCY48415.1"/>
    </source>
</evidence>
<proteinExistence type="predicted"/>
<reference evidence="1 2" key="1">
    <citation type="submission" date="2018-12" db="EMBL/GenBank/DDBJ databases">
        <title>Complete Genome Sequence of Glutamicibacter creatinolyticus strain LGCM259,isolated from an abscess of a 12-year-old mare in Italy.</title>
        <authorList>
            <person name="Santos R.G."/>
            <person name="Silva A.L."/>
            <person name="Seyffert N."/>
            <person name="Castro T.L.P."/>
            <person name="Attili A.R."/>
            <person name="Rifici C."/>
            <person name="Mazzullo G."/>
            <person name="Brenig B."/>
            <person name="Venanzi F."/>
            <person name="Azevedo V."/>
        </authorList>
    </citation>
    <scope>NUCLEOTIDE SEQUENCE [LARGE SCALE GENOMIC DNA]</scope>
    <source>
        <strain evidence="1 2">LGCM 259</strain>
    </source>
</reference>
<dbReference type="AlphaFoldDB" id="A0A5B7WYD4"/>
<dbReference type="KEGG" id="gcr:GcLGCM259_2708"/>
<keyword evidence="2" id="KW-1185">Reference proteome</keyword>
<evidence type="ECO:0000313" key="2">
    <source>
        <dbReference type="Proteomes" id="UP000307000"/>
    </source>
</evidence>
<dbReference type="Proteomes" id="UP000307000">
    <property type="component" value="Chromosome"/>
</dbReference>
<gene>
    <name evidence="1" type="ORF">GcLGCM259_2708</name>
</gene>
<protein>
    <submittedName>
        <fullName evidence="1">Cold-shock protein</fullName>
    </submittedName>
</protein>